<reference evidence="1" key="1">
    <citation type="submission" date="2011-01" db="EMBL/GenBank/DDBJ databases">
        <authorList>
            <person name="Muzny D."/>
            <person name="Qin X."/>
            <person name="Buhay C."/>
            <person name="Dugan-Rocha S."/>
            <person name="Ding Y."/>
            <person name="Chen G."/>
            <person name="Hawes A."/>
            <person name="Holder M."/>
            <person name="Jhangiani S."/>
            <person name="Johnson A."/>
            <person name="Khan Z."/>
            <person name="Li Z."/>
            <person name="Liu W."/>
            <person name="Liu X."/>
            <person name="Perez L."/>
            <person name="Shen H."/>
            <person name="Wang Q."/>
            <person name="Watt J."/>
            <person name="Xi L."/>
            <person name="Xin Y."/>
            <person name="Zhou J."/>
            <person name="Deng J."/>
            <person name="Jiang H."/>
            <person name="Liu Y."/>
            <person name="Qu J."/>
            <person name="Song X.-Z."/>
            <person name="Zhang L."/>
            <person name="Villasana D."/>
            <person name="Johnson A."/>
            <person name="Liu J."/>
            <person name="Liyanage D."/>
            <person name="Lorensuhewa L."/>
            <person name="Robinson T."/>
            <person name="Song A."/>
            <person name="Song B.-B."/>
            <person name="Dinh H."/>
            <person name="Thornton R."/>
            <person name="Coyle M."/>
            <person name="Francisco L."/>
            <person name="Jackson L."/>
            <person name="Javaid M."/>
            <person name="Korchina V."/>
            <person name="Kovar C."/>
            <person name="Mata R."/>
            <person name="Mathew T."/>
            <person name="Ngo R."/>
            <person name="Nguyen L."/>
            <person name="Nguyen N."/>
            <person name="Okwuonu G."/>
            <person name="Ongeri F."/>
            <person name="Pham C."/>
            <person name="Simmons D."/>
            <person name="Wilczek-Boney K."/>
            <person name="Hale W."/>
            <person name="Jakkamsetti A."/>
            <person name="Pham P."/>
            <person name="Ruth R."/>
            <person name="San Lucas F."/>
            <person name="Warren J."/>
            <person name="Zhang J."/>
            <person name="Zhao Z."/>
            <person name="Zhou C."/>
            <person name="Zhu D."/>
            <person name="Lee S."/>
            <person name="Bess C."/>
            <person name="Blankenburg K."/>
            <person name="Forbes L."/>
            <person name="Fu Q."/>
            <person name="Gubbala S."/>
            <person name="Hirani K."/>
            <person name="Jayaseelan J.C."/>
            <person name="Lara F."/>
            <person name="Munidasa M."/>
            <person name="Palculict T."/>
            <person name="Patil S."/>
            <person name="Pu L.-L."/>
            <person name="Saada N."/>
            <person name="Tang L."/>
            <person name="Weissenberger G."/>
            <person name="Zhu Y."/>
            <person name="Hemphill L."/>
            <person name="Shang Y."/>
            <person name="Youmans B."/>
            <person name="Ayvaz T."/>
            <person name="Ross M."/>
            <person name="Santibanez J."/>
            <person name="Aqrawi P."/>
            <person name="Gross S."/>
            <person name="Joshi V."/>
            <person name="Fowler G."/>
            <person name="Nazareth L."/>
            <person name="Reid J."/>
            <person name="Worley K."/>
            <person name="Petrosino J."/>
            <person name="Highlander S."/>
            <person name="Gibbs R."/>
        </authorList>
    </citation>
    <scope>NUCLEOTIDE SEQUENCE [LARGE SCALE GENOMIC DNA]</scope>
    <source>
        <strain evidence="1">ATCC 33707</strain>
    </source>
</reference>
<proteinExistence type="predicted"/>
<dbReference type="Proteomes" id="UP000004245">
    <property type="component" value="Unassembled WGS sequence"/>
</dbReference>
<protein>
    <submittedName>
        <fullName evidence="1">Uncharacterized protein</fullName>
    </submittedName>
</protein>
<evidence type="ECO:0000313" key="2">
    <source>
        <dbReference type="Proteomes" id="UP000004245"/>
    </source>
</evidence>
<keyword evidence="2" id="KW-1185">Reference proteome</keyword>
<gene>
    <name evidence="1" type="ORF">HMPREF0724_11528</name>
</gene>
<comment type="caution">
    <text evidence="1">The sequence shown here is derived from an EMBL/GenBank/DDBJ whole genome shotgun (WGS) entry which is preliminary data.</text>
</comment>
<dbReference type="HOGENOM" id="CLU_3295615_0_0_11"/>
<evidence type="ECO:0000313" key="1">
    <source>
        <dbReference type="EMBL" id="EGD24993.1"/>
    </source>
</evidence>
<organism evidence="1 2">
    <name type="scientific">Prescottella equi ATCC 33707</name>
    <dbReference type="NCBI Taxonomy" id="525370"/>
    <lineage>
        <taxon>Bacteria</taxon>
        <taxon>Bacillati</taxon>
        <taxon>Actinomycetota</taxon>
        <taxon>Actinomycetes</taxon>
        <taxon>Mycobacteriales</taxon>
        <taxon>Nocardiaceae</taxon>
        <taxon>Prescottella</taxon>
    </lineage>
</organism>
<dbReference type="EMBL" id="ADNW02000007">
    <property type="protein sequence ID" value="EGD24993.1"/>
    <property type="molecule type" value="Genomic_DNA"/>
</dbReference>
<dbReference type="AlphaFoldDB" id="E9SZN6"/>
<name>E9SZN6_RHOHA</name>
<sequence>MIVMSSGATSAPRVTYVTAALGSRLPHPRELCCPCRIARR</sequence>
<accession>E9SZN6</accession>